<evidence type="ECO:0000313" key="1">
    <source>
        <dbReference type="EMBL" id="JAE32422.1"/>
    </source>
</evidence>
<organism evidence="1">
    <name type="scientific">Arundo donax</name>
    <name type="common">Giant reed</name>
    <name type="synonym">Donax arundinaceus</name>
    <dbReference type="NCBI Taxonomy" id="35708"/>
    <lineage>
        <taxon>Eukaryota</taxon>
        <taxon>Viridiplantae</taxon>
        <taxon>Streptophyta</taxon>
        <taxon>Embryophyta</taxon>
        <taxon>Tracheophyta</taxon>
        <taxon>Spermatophyta</taxon>
        <taxon>Magnoliopsida</taxon>
        <taxon>Liliopsida</taxon>
        <taxon>Poales</taxon>
        <taxon>Poaceae</taxon>
        <taxon>PACMAD clade</taxon>
        <taxon>Arundinoideae</taxon>
        <taxon>Arundineae</taxon>
        <taxon>Arundo</taxon>
    </lineage>
</organism>
<name>A0A0A9H6P6_ARUDO</name>
<protein>
    <submittedName>
        <fullName evidence="1">Uncharacterized protein</fullName>
    </submittedName>
</protein>
<reference evidence="1" key="2">
    <citation type="journal article" date="2015" name="Data Brief">
        <title>Shoot transcriptome of the giant reed, Arundo donax.</title>
        <authorList>
            <person name="Barrero R.A."/>
            <person name="Guerrero F.D."/>
            <person name="Moolhuijzen P."/>
            <person name="Goolsby J.A."/>
            <person name="Tidwell J."/>
            <person name="Bellgard S.E."/>
            <person name="Bellgard M.I."/>
        </authorList>
    </citation>
    <scope>NUCLEOTIDE SEQUENCE</scope>
    <source>
        <tissue evidence="1">Shoot tissue taken approximately 20 cm above the soil surface</tissue>
    </source>
</reference>
<dbReference type="EMBL" id="GBRH01165474">
    <property type="protein sequence ID" value="JAE32422.1"/>
    <property type="molecule type" value="Transcribed_RNA"/>
</dbReference>
<reference evidence="1" key="1">
    <citation type="submission" date="2014-09" db="EMBL/GenBank/DDBJ databases">
        <authorList>
            <person name="Magalhaes I.L.F."/>
            <person name="Oliveira U."/>
            <person name="Santos F.R."/>
            <person name="Vidigal T.H.D.A."/>
            <person name="Brescovit A.D."/>
            <person name="Santos A.J."/>
        </authorList>
    </citation>
    <scope>NUCLEOTIDE SEQUENCE</scope>
    <source>
        <tissue evidence="1">Shoot tissue taken approximately 20 cm above the soil surface</tissue>
    </source>
</reference>
<sequence length="37" mass="4517">MVRIYYSYAVSKFFCRCPPNIWNCLPFMHSRITSTRQ</sequence>
<dbReference type="AlphaFoldDB" id="A0A0A9H6P6"/>
<proteinExistence type="predicted"/>
<accession>A0A0A9H6P6</accession>